<reference evidence="2" key="1">
    <citation type="journal article" date="2023" name="Front. Plant Sci.">
        <title>Chromosomal-level genome assembly of Melastoma candidum provides insights into trichome evolution.</title>
        <authorList>
            <person name="Zhong Y."/>
            <person name="Wu W."/>
            <person name="Sun C."/>
            <person name="Zou P."/>
            <person name="Liu Y."/>
            <person name="Dai S."/>
            <person name="Zhou R."/>
        </authorList>
    </citation>
    <scope>NUCLEOTIDE SEQUENCE [LARGE SCALE GENOMIC DNA]</scope>
</reference>
<dbReference type="EMBL" id="CM042885">
    <property type="protein sequence ID" value="KAI4365438.1"/>
    <property type="molecule type" value="Genomic_DNA"/>
</dbReference>
<evidence type="ECO:0000313" key="2">
    <source>
        <dbReference type="Proteomes" id="UP001057402"/>
    </source>
</evidence>
<name>A0ACB9QP58_9MYRT</name>
<evidence type="ECO:0000313" key="1">
    <source>
        <dbReference type="EMBL" id="KAI4365438.1"/>
    </source>
</evidence>
<organism evidence="1 2">
    <name type="scientific">Melastoma candidum</name>
    <dbReference type="NCBI Taxonomy" id="119954"/>
    <lineage>
        <taxon>Eukaryota</taxon>
        <taxon>Viridiplantae</taxon>
        <taxon>Streptophyta</taxon>
        <taxon>Embryophyta</taxon>
        <taxon>Tracheophyta</taxon>
        <taxon>Spermatophyta</taxon>
        <taxon>Magnoliopsida</taxon>
        <taxon>eudicotyledons</taxon>
        <taxon>Gunneridae</taxon>
        <taxon>Pentapetalae</taxon>
        <taxon>rosids</taxon>
        <taxon>malvids</taxon>
        <taxon>Myrtales</taxon>
        <taxon>Melastomataceae</taxon>
        <taxon>Melastomatoideae</taxon>
        <taxon>Melastomateae</taxon>
        <taxon>Melastoma</taxon>
    </lineage>
</organism>
<keyword evidence="2" id="KW-1185">Reference proteome</keyword>
<proteinExistence type="predicted"/>
<dbReference type="Proteomes" id="UP001057402">
    <property type="component" value="Chromosome 6"/>
</dbReference>
<sequence length="449" mass="50841">MNRPSRTSKLFDETSSSDLSSTWKPFVLYVAATATTVGALLVQEDEQKKKRAVFYLSRLLNPAETRYTASERLCLSVYYTVTKLRHYIGNSEVHVVSRAQVLRTFFESPLLTGRVSKWSLVLSTNDLKFKPQKAVKGQVLADFLAEYSSEASVDKEDEEPQELWEAWFDGSSTRSKAGIGIVKKSPTGFETKFAFKFAERTTNNATEYNALIVALQTLLESGAKVVVIKGDSQLVVNQVNGLSLCHTQQLRRYLTLTQKLIKEFQQVTLEHISRKDNTIANALAQLASRYKSNGALQKEIGRMDPEISSPITKQKENDSTPIYKVDVMKAEEDRRLPYIEFLGNPNSQVERMVKLAAMLVLLENLLYRKTKEGVQLRCVDLEEATPIMLETHEGLCGTHQSGVKMYWMIQRHGFYWPSMRKNCNEPKVRTYNSSSGYRVKSGNSATPLE</sequence>
<comment type="caution">
    <text evidence="1">The sequence shown here is derived from an EMBL/GenBank/DDBJ whole genome shotgun (WGS) entry which is preliminary data.</text>
</comment>
<accession>A0ACB9QP58</accession>
<protein>
    <submittedName>
        <fullName evidence="1">Uncharacterized protein</fullName>
    </submittedName>
</protein>
<gene>
    <name evidence="1" type="ORF">MLD38_021422</name>
</gene>